<reference evidence="2 4" key="1">
    <citation type="submission" date="2018-08" db="EMBL/GenBank/DDBJ databases">
        <title>Genome and evolution of the arbuscular mycorrhizal fungus Diversispora epigaea (formerly Glomus versiforme) and its bacterial endosymbionts.</title>
        <authorList>
            <person name="Sun X."/>
            <person name="Fei Z."/>
            <person name="Harrison M."/>
        </authorList>
    </citation>
    <scope>NUCLEOTIDE SEQUENCE [LARGE SCALE GENOMIC DNA]</scope>
    <source>
        <strain evidence="2 4">IT104</strain>
    </source>
</reference>
<keyword evidence="4" id="KW-1185">Reference proteome</keyword>
<accession>A0A397IZD3</accession>
<organism evidence="2 4">
    <name type="scientific">Diversispora epigaea</name>
    <dbReference type="NCBI Taxonomy" id="1348612"/>
    <lineage>
        <taxon>Eukaryota</taxon>
        <taxon>Fungi</taxon>
        <taxon>Fungi incertae sedis</taxon>
        <taxon>Mucoromycota</taxon>
        <taxon>Glomeromycotina</taxon>
        <taxon>Glomeromycetes</taxon>
        <taxon>Diversisporales</taxon>
        <taxon>Diversisporaceae</taxon>
        <taxon>Diversispora</taxon>
    </lineage>
</organism>
<dbReference type="EMBL" id="PQFF01000156">
    <property type="protein sequence ID" value="RHZ78243.1"/>
    <property type="molecule type" value="Genomic_DNA"/>
</dbReference>
<protein>
    <submittedName>
        <fullName evidence="2">Uncharacterized protein</fullName>
    </submittedName>
</protein>
<evidence type="ECO:0000313" key="2">
    <source>
        <dbReference type="EMBL" id="RHZ78243.1"/>
    </source>
</evidence>
<evidence type="ECO:0000313" key="4">
    <source>
        <dbReference type="Proteomes" id="UP000266861"/>
    </source>
</evidence>
<feature type="compositionally biased region" description="Acidic residues" evidence="1">
    <location>
        <begin position="84"/>
        <end position="95"/>
    </location>
</feature>
<dbReference type="Proteomes" id="UP000266861">
    <property type="component" value="Unassembled WGS sequence"/>
</dbReference>
<evidence type="ECO:0000313" key="3">
    <source>
        <dbReference type="EMBL" id="RHZ78247.1"/>
    </source>
</evidence>
<feature type="region of interest" description="Disordered" evidence="1">
    <location>
        <begin position="82"/>
        <end position="102"/>
    </location>
</feature>
<dbReference type="OrthoDB" id="2399958at2759"/>
<proteinExistence type="predicted"/>
<gene>
    <name evidence="3" type="ORF">Glove_166g184</name>
    <name evidence="2" type="ORF">Glove_166g185</name>
</gene>
<dbReference type="AlphaFoldDB" id="A0A397IZD3"/>
<dbReference type="EMBL" id="PQFF01000156">
    <property type="protein sequence ID" value="RHZ78247.1"/>
    <property type="molecule type" value="Genomic_DNA"/>
</dbReference>
<evidence type="ECO:0000256" key="1">
    <source>
        <dbReference type="SAM" id="MobiDB-lite"/>
    </source>
</evidence>
<name>A0A397IZD3_9GLOM</name>
<comment type="caution">
    <text evidence="2">The sequence shown here is derived from an EMBL/GenBank/DDBJ whole genome shotgun (WGS) entry which is preliminary data.</text>
</comment>
<sequence>MNQVELNKKVAEALVESDDFEETEELEETIERRTLSGELIPDDNVIVLIENIWIEKNIDLSNRIILDNIGEVPVDDTIDKSDIEENEYSNTDDEIDNNKGKGVMDYDLDDLINEFENDN</sequence>